<reference evidence="1 2" key="1">
    <citation type="submission" date="2010-08" db="EMBL/GenBank/DDBJ databases">
        <title>Complete sequence of Clostridium cellulovorans 743B.</title>
        <authorList>
            <consortium name="US DOE Joint Genome Institute"/>
            <person name="Lucas S."/>
            <person name="Copeland A."/>
            <person name="Lapidus A."/>
            <person name="Cheng J.-F."/>
            <person name="Bruce D."/>
            <person name="Goodwin L."/>
            <person name="Pitluck S."/>
            <person name="Chertkov O."/>
            <person name="Detter J.C."/>
            <person name="Han C."/>
            <person name="Tapia R."/>
            <person name="Land M."/>
            <person name="Hauser L."/>
            <person name="Chang Y.-J."/>
            <person name="Jeffries C."/>
            <person name="Kyrpides N."/>
            <person name="Ivanova N."/>
            <person name="Mikhailova N."/>
            <person name="Hemme C.L."/>
            <person name="Woyke T."/>
        </authorList>
    </citation>
    <scope>NUCLEOTIDE SEQUENCE [LARGE SCALE GENOMIC DNA]</scope>
    <source>
        <strain evidence="2">ATCC 35296 / DSM 3052 / OCM 3 / 743B</strain>
    </source>
</reference>
<keyword evidence="2" id="KW-1185">Reference proteome</keyword>
<dbReference type="RefSeq" id="WP_010075114.1">
    <property type="nucleotide sequence ID" value="NC_014393.1"/>
</dbReference>
<gene>
    <name evidence="1" type="ordered locus">Clocel_0339</name>
</gene>
<dbReference type="STRING" id="573061.Clocel_0339"/>
<dbReference type="Proteomes" id="UP000002730">
    <property type="component" value="Chromosome"/>
</dbReference>
<accession>D9SPS0</accession>
<evidence type="ECO:0000313" key="1">
    <source>
        <dbReference type="EMBL" id="ADL50119.1"/>
    </source>
</evidence>
<organism evidence="1 2">
    <name type="scientific">Clostridium cellulovorans (strain ATCC 35296 / DSM 3052 / OCM 3 / 743B)</name>
    <dbReference type="NCBI Taxonomy" id="573061"/>
    <lineage>
        <taxon>Bacteria</taxon>
        <taxon>Bacillati</taxon>
        <taxon>Bacillota</taxon>
        <taxon>Clostridia</taxon>
        <taxon>Eubacteriales</taxon>
        <taxon>Clostridiaceae</taxon>
        <taxon>Clostridium</taxon>
    </lineage>
</organism>
<dbReference type="OrthoDB" id="1913811at2"/>
<proteinExistence type="predicted"/>
<evidence type="ECO:0000313" key="2">
    <source>
        <dbReference type="Proteomes" id="UP000002730"/>
    </source>
</evidence>
<dbReference type="KEGG" id="ccb:Clocel_0339"/>
<protein>
    <submittedName>
        <fullName evidence="1">Uncharacterized protein</fullName>
    </submittedName>
</protein>
<dbReference type="EMBL" id="CP002160">
    <property type="protein sequence ID" value="ADL50119.1"/>
    <property type="molecule type" value="Genomic_DNA"/>
</dbReference>
<dbReference type="HOGENOM" id="CLU_2952126_0_0_9"/>
<dbReference type="AlphaFoldDB" id="D9SPS0"/>
<name>D9SPS0_CLOC7</name>
<sequence>MIAKILELNEYYGLLSLVNGETISVRTSSLPKGSMIGDNVAIDMKNYHTFVNDKFIDFF</sequence>